<gene>
    <name evidence="12" type="primary">leuC</name>
    <name evidence="14" type="ORF">A2960_03530</name>
</gene>
<evidence type="ECO:0000313" key="14">
    <source>
        <dbReference type="EMBL" id="OGG26375.1"/>
    </source>
</evidence>
<evidence type="ECO:0000256" key="4">
    <source>
        <dbReference type="ARBA" id="ARBA00022430"/>
    </source>
</evidence>
<dbReference type="PROSITE" id="PS00450">
    <property type="entry name" value="ACONITASE_1"/>
    <property type="match status" value="1"/>
</dbReference>
<evidence type="ECO:0000256" key="10">
    <source>
        <dbReference type="ARBA" id="ARBA00023239"/>
    </source>
</evidence>
<feature type="binding site" evidence="12">
    <location>
        <position position="347"/>
    </location>
    <ligand>
        <name>[4Fe-4S] cluster</name>
        <dbReference type="ChEBI" id="CHEBI:49883"/>
    </ligand>
</feature>
<comment type="similarity">
    <text evidence="12">Belongs to the aconitase/IPM isomerase family. LeuC type 1 subfamily.</text>
</comment>
<dbReference type="CDD" id="cd01583">
    <property type="entry name" value="IPMI"/>
    <property type="match status" value="1"/>
</dbReference>
<evidence type="ECO:0000256" key="11">
    <source>
        <dbReference type="ARBA" id="ARBA00023304"/>
    </source>
</evidence>
<comment type="cofactor">
    <cofactor evidence="12">
        <name>[4Fe-4S] cluster</name>
        <dbReference type="ChEBI" id="CHEBI:49883"/>
    </cofactor>
    <text evidence="12">Binds 1 [4Fe-4S] cluster per subunit.</text>
</comment>
<dbReference type="NCBIfam" id="NF009116">
    <property type="entry name" value="PRK12466.1"/>
    <property type="match status" value="1"/>
</dbReference>
<comment type="caution">
    <text evidence="14">The sequence shown here is derived from an EMBL/GenBank/DDBJ whole genome shotgun (WGS) entry which is preliminary data.</text>
</comment>
<evidence type="ECO:0000256" key="7">
    <source>
        <dbReference type="ARBA" id="ARBA00022723"/>
    </source>
</evidence>
<dbReference type="PRINTS" id="PR00415">
    <property type="entry name" value="ACONITASE"/>
</dbReference>
<dbReference type="EMBL" id="MFJR01000010">
    <property type="protein sequence ID" value="OGG26375.1"/>
    <property type="molecule type" value="Genomic_DNA"/>
</dbReference>
<dbReference type="InterPro" id="IPR050067">
    <property type="entry name" value="IPM_dehydratase_rel_enz"/>
</dbReference>
<keyword evidence="11 12" id="KW-0100">Branched-chain amino acid biosynthesis</keyword>
<comment type="pathway">
    <text evidence="3 12">Amino-acid biosynthesis; L-leucine biosynthesis; L-leucine from 3-methyl-2-oxobutanoate: step 2/4.</text>
</comment>
<evidence type="ECO:0000256" key="5">
    <source>
        <dbReference type="ARBA" id="ARBA00022485"/>
    </source>
</evidence>
<reference evidence="14 15" key="1">
    <citation type="journal article" date="2016" name="Nat. Commun.">
        <title>Thousands of microbial genomes shed light on interconnected biogeochemical processes in an aquifer system.</title>
        <authorList>
            <person name="Anantharaman K."/>
            <person name="Brown C.T."/>
            <person name="Hug L.A."/>
            <person name="Sharon I."/>
            <person name="Castelle C.J."/>
            <person name="Probst A.J."/>
            <person name="Thomas B.C."/>
            <person name="Singh A."/>
            <person name="Wilkins M.J."/>
            <person name="Karaoz U."/>
            <person name="Brodie E.L."/>
            <person name="Williams K.H."/>
            <person name="Hubbard S.S."/>
            <person name="Banfield J.F."/>
        </authorList>
    </citation>
    <scope>NUCLEOTIDE SEQUENCE [LARGE SCALE GENOMIC DNA]</scope>
</reference>
<comment type="function">
    <text evidence="2 12">Catalyzes the isomerization between 2-isopropylmalate and 3-isopropylmalate, via the formation of 2-isopropylmaleate.</text>
</comment>
<dbReference type="GO" id="GO:0051539">
    <property type="term" value="F:4 iron, 4 sulfur cluster binding"/>
    <property type="evidence" value="ECO:0007669"/>
    <property type="project" value="UniProtKB-KW"/>
</dbReference>
<dbReference type="SUPFAM" id="SSF53732">
    <property type="entry name" value="Aconitase iron-sulfur domain"/>
    <property type="match status" value="1"/>
</dbReference>
<comment type="catalytic activity">
    <reaction evidence="1 12">
        <text>(2R,3S)-3-isopropylmalate = (2S)-2-isopropylmalate</text>
        <dbReference type="Rhea" id="RHEA:32287"/>
        <dbReference type="ChEBI" id="CHEBI:1178"/>
        <dbReference type="ChEBI" id="CHEBI:35121"/>
        <dbReference type="EC" id="4.2.1.33"/>
    </reaction>
</comment>
<dbReference type="NCBIfam" id="NF004016">
    <property type="entry name" value="PRK05478.1"/>
    <property type="match status" value="1"/>
</dbReference>
<evidence type="ECO:0000256" key="2">
    <source>
        <dbReference type="ARBA" id="ARBA00002695"/>
    </source>
</evidence>
<dbReference type="PROSITE" id="PS01244">
    <property type="entry name" value="ACONITASE_2"/>
    <property type="match status" value="1"/>
</dbReference>
<dbReference type="InterPro" id="IPR015931">
    <property type="entry name" value="Acnase/IPM_dHydase_lsu_aba_1/3"/>
</dbReference>
<dbReference type="AlphaFoldDB" id="A0A1F6ANV6"/>
<dbReference type="GO" id="GO:0046872">
    <property type="term" value="F:metal ion binding"/>
    <property type="evidence" value="ECO:0007669"/>
    <property type="project" value="UniProtKB-KW"/>
</dbReference>
<dbReference type="Gene3D" id="3.30.499.10">
    <property type="entry name" value="Aconitase, domain 3"/>
    <property type="match status" value="2"/>
</dbReference>
<dbReference type="Proteomes" id="UP000176609">
    <property type="component" value="Unassembled WGS sequence"/>
</dbReference>
<sequence>MKPKTLFKKIWDNHLVVTGKNSPSIIYIDTHYIHEVTSPQAFENLRKKGLKVRRPDLTYATCDHNVSTTDQKTIRDLLSKKQVEQLVKNCQDYKIKFYGLDSPYQGIVHVIGPELGITQPGKTIVCGDSHTSTHGAFGCLAFGIGTTEVEQVLASQCLIQNPMKTMEIKIDGKLGLGVTAKDIILATLANIGKSGGTGHCIEYTGEVIRNIDMESRMTICNMSIEGGARAGMIAPDQTTFDYLSERKFVSKGRNFEKLTREWINLTSDKGAHFDKIVKIDGNKIEPLITWGTDPASGIRVNDKIPDPKKVATGSARQTMEKAIAYMNLKPGMKLEGFPITHVFIGSCTNARISDLRAAAKIVNGKKVKNNVTAWVVPGSRQVKLQAEKENLDKIFTSAGFEWRWSGCSACIAMNDDKIPSGKYCVSTSNRNYEGRQGPGSRTFIASPIMAAAAALEGKITDVRKYL</sequence>
<dbReference type="EC" id="4.2.1.33" evidence="12"/>
<proteinExistence type="inferred from homology"/>
<dbReference type="PANTHER" id="PTHR43822:SF9">
    <property type="entry name" value="3-ISOPROPYLMALATE DEHYDRATASE"/>
    <property type="match status" value="1"/>
</dbReference>
<comment type="subunit">
    <text evidence="12">Heterodimer of LeuC and LeuD.</text>
</comment>
<feature type="binding site" evidence="12">
    <location>
        <position position="407"/>
    </location>
    <ligand>
        <name>[4Fe-4S] cluster</name>
        <dbReference type="ChEBI" id="CHEBI:49883"/>
    </ligand>
</feature>
<accession>A0A1F6ANV6</accession>
<feature type="domain" description="Aconitase/3-isopropylmalate dehydratase large subunit alpha/beta/alpha" evidence="13">
    <location>
        <begin position="8"/>
        <end position="457"/>
    </location>
</feature>
<keyword evidence="9 12" id="KW-0411">Iron-sulfur</keyword>
<evidence type="ECO:0000256" key="12">
    <source>
        <dbReference type="HAMAP-Rule" id="MF_01026"/>
    </source>
</evidence>
<evidence type="ECO:0000256" key="8">
    <source>
        <dbReference type="ARBA" id="ARBA00023004"/>
    </source>
</evidence>
<keyword evidence="6 12" id="KW-0028">Amino-acid biosynthesis</keyword>
<evidence type="ECO:0000313" key="15">
    <source>
        <dbReference type="Proteomes" id="UP000176609"/>
    </source>
</evidence>
<dbReference type="PANTHER" id="PTHR43822">
    <property type="entry name" value="HOMOACONITASE, MITOCHONDRIAL-RELATED"/>
    <property type="match status" value="1"/>
</dbReference>
<dbReference type="InterPro" id="IPR018136">
    <property type="entry name" value="Aconitase_4Fe-4S_BS"/>
</dbReference>
<evidence type="ECO:0000256" key="6">
    <source>
        <dbReference type="ARBA" id="ARBA00022605"/>
    </source>
</evidence>
<keyword evidence="8 12" id="KW-0408">Iron</keyword>
<dbReference type="GO" id="GO:0003861">
    <property type="term" value="F:3-isopropylmalate dehydratase activity"/>
    <property type="evidence" value="ECO:0007669"/>
    <property type="project" value="UniProtKB-UniRule"/>
</dbReference>
<evidence type="ECO:0000256" key="3">
    <source>
        <dbReference type="ARBA" id="ARBA00004729"/>
    </source>
</evidence>
<dbReference type="InterPro" id="IPR004430">
    <property type="entry name" value="3-IsopropMal_deHydase_lsu"/>
</dbReference>
<protein>
    <recommendedName>
        <fullName evidence="12">3-isopropylmalate dehydratase large subunit</fullName>
        <ecNumber evidence="12">4.2.1.33</ecNumber>
    </recommendedName>
    <alternativeName>
        <fullName evidence="12">Alpha-IPM isomerase</fullName>
        <shortName evidence="12">IPMI</shortName>
    </alternativeName>
    <alternativeName>
        <fullName evidence="12">Isopropylmalate isomerase</fullName>
    </alternativeName>
</protein>
<evidence type="ECO:0000256" key="1">
    <source>
        <dbReference type="ARBA" id="ARBA00000491"/>
    </source>
</evidence>
<evidence type="ECO:0000259" key="13">
    <source>
        <dbReference type="Pfam" id="PF00330"/>
    </source>
</evidence>
<dbReference type="InterPro" id="IPR036008">
    <property type="entry name" value="Aconitase_4Fe-4S_dom"/>
</dbReference>
<dbReference type="GO" id="GO:0009098">
    <property type="term" value="P:L-leucine biosynthetic process"/>
    <property type="evidence" value="ECO:0007669"/>
    <property type="project" value="UniProtKB-UniRule"/>
</dbReference>
<feature type="binding site" evidence="12">
    <location>
        <position position="410"/>
    </location>
    <ligand>
        <name>[4Fe-4S] cluster</name>
        <dbReference type="ChEBI" id="CHEBI:49883"/>
    </ligand>
</feature>
<dbReference type="HAMAP" id="MF_01026">
    <property type="entry name" value="LeuC_type1"/>
    <property type="match status" value="1"/>
</dbReference>
<name>A0A1F6ANV6_9BACT</name>
<evidence type="ECO:0000256" key="9">
    <source>
        <dbReference type="ARBA" id="ARBA00023014"/>
    </source>
</evidence>
<keyword evidence="10 12" id="KW-0456">Lyase</keyword>
<dbReference type="UniPathway" id="UPA00048">
    <property type="reaction ID" value="UER00071"/>
</dbReference>
<dbReference type="Pfam" id="PF00330">
    <property type="entry name" value="Aconitase"/>
    <property type="match status" value="1"/>
</dbReference>
<dbReference type="NCBIfam" id="TIGR00170">
    <property type="entry name" value="leuC"/>
    <property type="match status" value="1"/>
</dbReference>
<keyword evidence="4 12" id="KW-0432">Leucine biosynthesis</keyword>
<organism evidence="14 15">
    <name type="scientific">Candidatus Gottesmanbacteria bacterium RIFCSPLOWO2_01_FULL_39_12b</name>
    <dbReference type="NCBI Taxonomy" id="1798388"/>
    <lineage>
        <taxon>Bacteria</taxon>
        <taxon>Candidatus Gottesmaniibacteriota</taxon>
    </lineage>
</organism>
<keyword evidence="7 12" id="KW-0479">Metal-binding</keyword>
<keyword evidence="5 12" id="KW-0004">4Fe-4S</keyword>
<dbReference type="InterPro" id="IPR001030">
    <property type="entry name" value="Acoase/IPM_deHydtase_lsu_aba"/>
</dbReference>
<dbReference type="InterPro" id="IPR033941">
    <property type="entry name" value="IPMI_cat"/>
</dbReference>